<feature type="transmembrane region" description="Helical" evidence="1">
    <location>
        <begin position="347"/>
        <end position="366"/>
    </location>
</feature>
<feature type="transmembrane region" description="Helical" evidence="1">
    <location>
        <begin position="21"/>
        <end position="48"/>
    </location>
</feature>
<feature type="transmembrane region" description="Helical" evidence="1">
    <location>
        <begin position="205"/>
        <end position="223"/>
    </location>
</feature>
<gene>
    <name evidence="2" type="ORF">SAMN05421818_10169</name>
</gene>
<dbReference type="EMBL" id="FNDQ01000001">
    <property type="protein sequence ID" value="SDH26908.1"/>
    <property type="molecule type" value="Genomic_DNA"/>
</dbReference>
<protein>
    <recommendedName>
        <fullName evidence="4">ABC-2 type transport system permease protein</fullName>
    </recommendedName>
</protein>
<organism evidence="2 3">
    <name type="scientific">Myroides phaeus</name>
    <dbReference type="NCBI Taxonomy" id="702745"/>
    <lineage>
        <taxon>Bacteria</taxon>
        <taxon>Pseudomonadati</taxon>
        <taxon>Bacteroidota</taxon>
        <taxon>Flavobacteriia</taxon>
        <taxon>Flavobacteriales</taxon>
        <taxon>Flavobacteriaceae</taxon>
        <taxon>Myroides</taxon>
    </lineage>
</organism>
<evidence type="ECO:0000313" key="2">
    <source>
        <dbReference type="EMBL" id="SDH26908.1"/>
    </source>
</evidence>
<feature type="transmembrane region" description="Helical" evidence="1">
    <location>
        <begin position="165"/>
        <end position="185"/>
    </location>
</feature>
<feature type="transmembrane region" description="Helical" evidence="1">
    <location>
        <begin position="139"/>
        <end position="158"/>
    </location>
</feature>
<feature type="transmembrane region" description="Helical" evidence="1">
    <location>
        <begin position="109"/>
        <end position="133"/>
    </location>
</feature>
<sequence length="487" mass="55886">MFIALEKKRKKRGSTSSIDTVTTILKWLGIVYFGFIFLTLGIALVKFIEKELPSVNPIEVASQFMIYYFMTEFTMRFFLQKLPVANLKPLLIVSIARDKIIKFFLGRSFISAFNFMQLFFLLPFVIICCIRGYGILPSLVWGIAMYCLIGTMHFLIILMESYKKVFYVVLTVVVSLGIAQYYSLFDITVFTQPIFYSAYKYPLTIVGYILLFVGTVYAAYMYYRKNIYLDSLIKEKVVKGETQELNWLNRFGQQAIFLKNDVKLILRNKRAKTTVLMSALFLFYGFILLMSGQEGKEPLTMYVFLAYFVTGGFLMMYGQYVPSWDSAYYPLLMTQNVKYIDYIKSKWLMIVLGTAISTLCGTMYIIKSMNLFYMILAVGVFNIGISSFIVMIGGAFMKSPVDLTANKNVFGDKNAFNLRVIAVSIPQLVLPIVLFWIGNLSFGFNGGIGILVLFGVLGIIFRKHLFNQIIKLYKKEKYSAIQAYKKN</sequence>
<reference evidence="3" key="1">
    <citation type="submission" date="2016-10" db="EMBL/GenBank/DDBJ databases">
        <authorList>
            <person name="Varghese N."/>
            <person name="Submissions S."/>
        </authorList>
    </citation>
    <scope>NUCLEOTIDE SEQUENCE [LARGE SCALE GENOMIC DNA]</scope>
    <source>
        <strain evidence="3">DSM 23313</strain>
    </source>
</reference>
<keyword evidence="1" id="KW-0812">Transmembrane</keyword>
<proteinExistence type="predicted"/>
<dbReference type="STRING" id="702745.SAMN05421818_10169"/>
<keyword evidence="1" id="KW-1133">Transmembrane helix</keyword>
<dbReference type="InterPro" id="IPR043742">
    <property type="entry name" value="DUF5687"/>
</dbReference>
<evidence type="ECO:0000313" key="3">
    <source>
        <dbReference type="Proteomes" id="UP000243588"/>
    </source>
</evidence>
<name>A0A1G8B155_9FLAO</name>
<feature type="transmembrane region" description="Helical" evidence="1">
    <location>
        <begin position="443"/>
        <end position="461"/>
    </location>
</feature>
<feature type="transmembrane region" description="Helical" evidence="1">
    <location>
        <begin position="60"/>
        <end position="79"/>
    </location>
</feature>
<feature type="transmembrane region" description="Helical" evidence="1">
    <location>
        <begin position="372"/>
        <end position="396"/>
    </location>
</feature>
<dbReference type="Pfam" id="PF18940">
    <property type="entry name" value="DUF5687"/>
    <property type="match status" value="1"/>
</dbReference>
<evidence type="ECO:0008006" key="4">
    <source>
        <dbReference type="Google" id="ProtNLM"/>
    </source>
</evidence>
<feature type="transmembrane region" description="Helical" evidence="1">
    <location>
        <begin position="299"/>
        <end position="317"/>
    </location>
</feature>
<feature type="transmembrane region" description="Helical" evidence="1">
    <location>
        <begin position="273"/>
        <end position="293"/>
    </location>
</feature>
<accession>A0A1G8B155</accession>
<feature type="transmembrane region" description="Helical" evidence="1">
    <location>
        <begin position="416"/>
        <end position="437"/>
    </location>
</feature>
<dbReference type="AlphaFoldDB" id="A0A1G8B155"/>
<evidence type="ECO:0000256" key="1">
    <source>
        <dbReference type="SAM" id="Phobius"/>
    </source>
</evidence>
<keyword evidence="3" id="KW-1185">Reference proteome</keyword>
<dbReference type="Proteomes" id="UP000243588">
    <property type="component" value="Unassembled WGS sequence"/>
</dbReference>
<keyword evidence="1" id="KW-0472">Membrane</keyword>